<dbReference type="AlphaFoldDB" id="A3MU84"/>
<dbReference type="InterPro" id="IPR052348">
    <property type="entry name" value="Metallopeptidase_M50B"/>
</dbReference>
<dbReference type="HOGENOM" id="CLU_099718_0_0_2"/>
<dbReference type="PANTHER" id="PTHR35864">
    <property type="entry name" value="ZINC METALLOPROTEASE MJ0611-RELATED"/>
    <property type="match status" value="1"/>
</dbReference>
<keyword evidence="1" id="KW-0812">Transmembrane</keyword>
<organism evidence="2 3">
    <name type="scientific">Pyrobaculum calidifontis (strain DSM 21063 / JCM 11548 / VA1)</name>
    <dbReference type="NCBI Taxonomy" id="410359"/>
    <lineage>
        <taxon>Archaea</taxon>
        <taxon>Thermoproteota</taxon>
        <taxon>Thermoprotei</taxon>
        <taxon>Thermoproteales</taxon>
        <taxon>Thermoproteaceae</taxon>
        <taxon>Pyrobaculum</taxon>
    </lineage>
</organism>
<dbReference type="Proteomes" id="UP000001431">
    <property type="component" value="Chromosome"/>
</dbReference>
<dbReference type="KEGG" id="pcl:Pcal_0775"/>
<feature type="transmembrane region" description="Helical" evidence="1">
    <location>
        <begin position="184"/>
        <end position="202"/>
    </location>
</feature>
<dbReference type="STRING" id="410359.Pcal_0775"/>
<keyword evidence="1" id="KW-0472">Membrane</keyword>
<dbReference type="RefSeq" id="WP_011849459.1">
    <property type="nucleotide sequence ID" value="NC_009073.1"/>
</dbReference>
<feature type="transmembrane region" description="Helical" evidence="1">
    <location>
        <begin position="85"/>
        <end position="111"/>
    </location>
</feature>
<evidence type="ECO:0000256" key="1">
    <source>
        <dbReference type="SAM" id="Phobius"/>
    </source>
</evidence>
<feature type="transmembrane region" description="Helical" evidence="1">
    <location>
        <begin position="152"/>
        <end position="172"/>
    </location>
</feature>
<proteinExistence type="predicted"/>
<feature type="transmembrane region" description="Helical" evidence="1">
    <location>
        <begin position="123"/>
        <end position="145"/>
    </location>
</feature>
<dbReference type="EMBL" id="CP000561">
    <property type="protein sequence ID" value="ABO08201.1"/>
    <property type="molecule type" value="Genomic_DNA"/>
</dbReference>
<name>A3MU84_PYRCJ</name>
<evidence type="ECO:0000313" key="2">
    <source>
        <dbReference type="EMBL" id="ABO08201.1"/>
    </source>
</evidence>
<dbReference type="eggNOG" id="arCOG00614">
    <property type="taxonomic scope" value="Archaea"/>
</dbReference>
<dbReference type="PANTHER" id="PTHR35864:SF1">
    <property type="entry name" value="ZINC METALLOPROTEASE YWHC-RELATED"/>
    <property type="match status" value="1"/>
</dbReference>
<accession>A3MU84</accession>
<protein>
    <submittedName>
        <fullName evidence="2">Peptidase M50</fullName>
    </submittedName>
</protein>
<evidence type="ECO:0000313" key="3">
    <source>
        <dbReference type="Proteomes" id="UP000001431"/>
    </source>
</evidence>
<keyword evidence="1" id="KW-1133">Transmembrane helix</keyword>
<reference evidence="2" key="1">
    <citation type="submission" date="2007-02" db="EMBL/GenBank/DDBJ databases">
        <title>Complete sequence of Pyrobaculum calidifontis JCM 11548.</title>
        <authorList>
            <consortium name="US DOE Joint Genome Institute"/>
            <person name="Copeland A."/>
            <person name="Lucas S."/>
            <person name="Lapidus A."/>
            <person name="Barry K."/>
            <person name="Glavina del Rio T."/>
            <person name="Dalin E."/>
            <person name="Tice H."/>
            <person name="Pitluck S."/>
            <person name="Chain P."/>
            <person name="Malfatti S."/>
            <person name="Shin M."/>
            <person name="Vergez L."/>
            <person name="Schmutz J."/>
            <person name="Larimer F."/>
            <person name="Land M."/>
            <person name="Hauser L."/>
            <person name="Kyrpides N."/>
            <person name="Mikhailova N."/>
            <person name="Cozen A.E."/>
            <person name="Fitz-Gibbon S.T."/>
            <person name="House C.H."/>
            <person name="Saltikov C."/>
            <person name="Lowe T.M."/>
            <person name="Richardson P."/>
        </authorList>
    </citation>
    <scope>NUCLEOTIDE SEQUENCE [LARGE SCALE GENOMIC DNA]</scope>
    <source>
        <strain evidence="2">JCM 11548</strain>
    </source>
</reference>
<keyword evidence="3" id="KW-1185">Reference proteome</keyword>
<sequence length="207" mass="23086">MYTPEEVKKRELVDIVVALLTLALGFSIAMANVNLAHIENLAHIPLFFPIALFVLLFAFIGHELAHRQVARRLGYFAYFQADYRLLPLAVILPLFVGVVFAAPGAVVISPFRFYGRGDERRDIFFISAAGPLTNIVFAALGLAAYLWAGYGLLLGFAYVNAWLALFNLLPLPPLDGEKIIKTNLPMWLLLIITAGALTWLTLRRLTW</sequence>
<feature type="transmembrane region" description="Helical" evidence="1">
    <location>
        <begin position="43"/>
        <end position="65"/>
    </location>
</feature>
<gene>
    <name evidence="2" type="ordered locus">Pcal_0775</name>
</gene>
<dbReference type="GeneID" id="4909778"/>
<feature type="transmembrane region" description="Helical" evidence="1">
    <location>
        <begin position="12"/>
        <end position="31"/>
    </location>
</feature>